<organism evidence="1 2">
    <name type="scientific">Camellia lanceoleosa</name>
    <dbReference type="NCBI Taxonomy" id="1840588"/>
    <lineage>
        <taxon>Eukaryota</taxon>
        <taxon>Viridiplantae</taxon>
        <taxon>Streptophyta</taxon>
        <taxon>Embryophyta</taxon>
        <taxon>Tracheophyta</taxon>
        <taxon>Spermatophyta</taxon>
        <taxon>Magnoliopsida</taxon>
        <taxon>eudicotyledons</taxon>
        <taxon>Gunneridae</taxon>
        <taxon>Pentapetalae</taxon>
        <taxon>asterids</taxon>
        <taxon>Ericales</taxon>
        <taxon>Theaceae</taxon>
        <taxon>Camellia</taxon>
    </lineage>
</organism>
<evidence type="ECO:0000313" key="1">
    <source>
        <dbReference type="EMBL" id="KAI7982602.1"/>
    </source>
</evidence>
<dbReference type="Proteomes" id="UP001060215">
    <property type="component" value="Chromosome 11"/>
</dbReference>
<proteinExistence type="predicted"/>
<reference evidence="1 2" key="1">
    <citation type="journal article" date="2022" name="Plant J.">
        <title>Chromosome-level genome of Camellia lanceoleosa provides a valuable resource for understanding genome evolution and self-incompatibility.</title>
        <authorList>
            <person name="Gong W."/>
            <person name="Xiao S."/>
            <person name="Wang L."/>
            <person name="Liao Z."/>
            <person name="Chang Y."/>
            <person name="Mo W."/>
            <person name="Hu G."/>
            <person name="Li W."/>
            <person name="Zhao G."/>
            <person name="Zhu H."/>
            <person name="Hu X."/>
            <person name="Ji K."/>
            <person name="Xiang X."/>
            <person name="Song Q."/>
            <person name="Yuan D."/>
            <person name="Jin S."/>
            <person name="Zhang L."/>
        </authorList>
    </citation>
    <scope>NUCLEOTIDE SEQUENCE [LARGE SCALE GENOMIC DNA]</scope>
    <source>
        <strain evidence="1">SQ_2022a</strain>
    </source>
</reference>
<dbReference type="EMBL" id="CM045768">
    <property type="protein sequence ID" value="KAI7982602.1"/>
    <property type="molecule type" value="Genomic_DNA"/>
</dbReference>
<comment type="caution">
    <text evidence="1">The sequence shown here is derived from an EMBL/GenBank/DDBJ whole genome shotgun (WGS) entry which is preliminary data.</text>
</comment>
<accession>A0ACC0F1V2</accession>
<evidence type="ECO:0000313" key="2">
    <source>
        <dbReference type="Proteomes" id="UP001060215"/>
    </source>
</evidence>
<gene>
    <name evidence="1" type="ORF">LOK49_LG15G00181</name>
</gene>
<protein>
    <submittedName>
        <fullName evidence="1">Receptor-like protein kinase</fullName>
    </submittedName>
</protein>
<sequence length="521" mass="58425">MSMNLTEREGRESVIVVLVGTRVSTEKSGVAALRCALRDVVRTNDEVLVLIMMDSEGNASTPLNAAGGSCCMGDERSDQSKCEGRDSYINFVHEEINQRKEFYRQIFRPYYDRCKSIGVKFEVKIATGFEPQALVVEEANNIDATWIVMDRFFSSDQTFQLNGTHCNVALVSGDDDIITHKNLPLHGAETSVVQELNPNPKASKPDKGLVLQEKSNTNYPLPVFQIEYRHYFPSLASMITEVESSSNKSISPRKVELPGKGSVSDDDNISSSGFSKVNLVVRMPLLLSWAEVEEITGGFTRMTCVDENDSCKSFCGYLSDHHCRVLVKRFTRQFDYNVEAEKKAALTLHHKNIQGLIGYHKSEIATVVVYPFTRRWILDRFIHGSKGKQVKLTFQEKIKIAIGIGQGIRYMHEGCPRGPIVHGDLRPCNIFLDFDLEPLVRPLLVKGAYHELLDEGMEYLDMYGIYMVMCVAAQCIKTNPVSRPSISEVISLLQGETSCAVELSPLSDFSPNMDLSRCLSW</sequence>
<keyword evidence="2" id="KW-1185">Reference proteome</keyword>
<name>A0ACC0F1V2_9ERIC</name>